<organism evidence="2 3">
    <name type="scientific">Alsobacter metallidurans</name>
    <dbReference type="NCBI Taxonomy" id="340221"/>
    <lineage>
        <taxon>Bacteria</taxon>
        <taxon>Pseudomonadati</taxon>
        <taxon>Pseudomonadota</taxon>
        <taxon>Alphaproteobacteria</taxon>
        <taxon>Hyphomicrobiales</taxon>
        <taxon>Alsobacteraceae</taxon>
        <taxon>Alsobacter</taxon>
    </lineage>
</organism>
<reference evidence="2" key="2">
    <citation type="submission" date="2020-09" db="EMBL/GenBank/DDBJ databases">
        <authorList>
            <person name="Sun Q."/>
            <person name="Zhou Y."/>
        </authorList>
    </citation>
    <scope>NUCLEOTIDE SEQUENCE</scope>
    <source>
        <strain evidence="2">CGMCC 1.12214</strain>
    </source>
</reference>
<sequence length="102" mass="11102">MVRQLQRSVSPVVINRTSIVFVAVLVAFGVLQGLAFARWPELEKTSVPSFLWPLILSLAIDVAIRPAVAAGKLTDLRTETRFAGLLGSVLAFMAVRWAVPTL</sequence>
<dbReference type="AlphaFoldDB" id="A0A917I6K0"/>
<keyword evidence="1" id="KW-0472">Membrane</keyword>
<proteinExistence type="predicted"/>
<keyword evidence="3" id="KW-1185">Reference proteome</keyword>
<protein>
    <submittedName>
        <fullName evidence="2">Uncharacterized protein</fullName>
    </submittedName>
</protein>
<dbReference type="EMBL" id="BMES01000001">
    <property type="protein sequence ID" value="GGH17750.1"/>
    <property type="molecule type" value="Genomic_DNA"/>
</dbReference>
<feature type="transmembrane region" description="Helical" evidence="1">
    <location>
        <begin position="12"/>
        <end position="37"/>
    </location>
</feature>
<evidence type="ECO:0000256" key="1">
    <source>
        <dbReference type="SAM" id="Phobius"/>
    </source>
</evidence>
<keyword evidence="1" id="KW-0812">Transmembrane</keyword>
<feature type="transmembrane region" description="Helical" evidence="1">
    <location>
        <begin position="49"/>
        <end position="70"/>
    </location>
</feature>
<reference evidence="2" key="1">
    <citation type="journal article" date="2014" name="Int. J. Syst. Evol. Microbiol.">
        <title>Complete genome sequence of Corynebacterium casei LMG S-19264T (=DSM 44701T), isolated from a smear-ripened cheese.</title>
        <authorList>
            <consortium name="US DOE Joint Genome Institute (JGI-PGF)"/>
            <person name="Walter F."/>
            <person name="Albersmeier A."/>
            <person name="Kalinowski J."/>
            <person name="Ruckert C."/>
        </authorList>
    </citation>
    <scope>NUCLEOTIDE SEQUENCE</scope>
    <source>
        <strain evidence="2">CGMCC 1.12214</strain>
    </source>
</reference>
<keyword evidence="1" id="KW-1133">Transmembrane helix</keyword>
<evidence type="ECO:0000313" key="2">
    <source>
        <dbReference type="EMBL" id="GGH17750.1"/>
    </source>
</evidence>
<name>A0A917I6K0_9HYPH</name>
<dbReference type="Proteomes" id="UP000603912">
    <property type="component" value="Unassembled WGS sequence"/>
</dbReference>
<accession>A0A917I6K0</accession>
<feature type="transmembrane region" description="Helical" evidence="1">
    <location>
        <begin position="82"/>
        <end position="99"/>
    </location>
</feature>
<evidence type="ECO:0000313" key="3">
    <source>
        <dbReference type="Proteomes" id="UP000603912"/>
    </source>
</evidence>
<gene>
    <name evidence="2" type="ORF">GCM10007036_19440</name>
</gene>
<comment type="caution">
    <text evidence="2">The sequence shown here is derived from an EMBL/GenBank/DDBJ whole genome shotgun (WGS) entry which is preliminary data.</text>
</comment>